<dbReference type="NCBIfam" id="TIGR00231">
    <property type="entry name" value="small_GTP"/>
    <property type="match status" value="1"/>
</dbReference>
<keyword evidence="12" id="KW-1185">Reference proteome</keyword>
<evidence type="ECO:0000313" key="12">
    <source>
        <dbReference type="Proteomes" id="UP000678499"/>
    </source>
</evidence>
<dbReference type="InterPro" id="IPR023407">
    <property type="entry name" value="Ribosomal_eS27_Zn-bd_dom_sf"/>
</dbReference>
<name>A0A7R9BHJ8_9CRUS</name>
<dbReference type="Pfam" id="PF01667">
    <property type="entry name" value="Ribosomal_S27e"/>
    <property type="match status" value="2"/>
</dbReference>
<comment type="cofactor">
    <cofactor evidence="8">
        <name>Zn(2+)</name>
        <dbReference type="ChEBI" id="CHEBI:29105"/>
    </cofactor>
    <text evidence="8">Binds 1 zinc ion per subunit.</text>
</comment>
<keyword evidence="8" id="KW-0479">Metal-binding</keyword>
<protein>
    <recommendedName>
        <fullName evidence="8">40S ribosomal protein S27</fullName>
    </recommendedName>
</protein>
<evidence type="ECO:0000256" key="5">
    <source>
        <dbReference type="ARBA" id="ARBA00022980"/>
    </source>
</evidence>
<dbReference type="GO" id="GO:0003735">
    <property type="term" value="F:structural constituent of ribosome"/>
    <property type="evidence" value="ECO:0007669"/>
    <property type="project" value="InterPro"/>
</dbReference>
<comment type="similarity">
    <text evidence="2 8">Belongs to the eukaryotic ribosomal protein eS27 family.</text>
</comment>
<comment type="similarity">
    <text evidence="1">Belongs to the TRAFAC class TrmE-Era-EngA-EngB-Septin-like GTPase superfamily. Era GTPase family.</text>
</comment>
<dbReference type="Gene3D" id="3.40.50.300">
    <property type="entry name" value="P-loop containing nucleotide triphosphate hydrolases"/>
    <property type="match status" value="1"/>
</dbReference>
<dbReference type="GO" id="GO:0019843">
    <property type="term" value="F:rRNA binding"/>
    <property type="evidence" value="ECO:0007669"/>
    <property type="project" value="TreeGrafter"/>
</dbReference>
<dbReference type="InterPro" id="IPR011332">
    <property type="entry name" value="Ribosomal_zn-bd"/>
</dbReference>
<dbReference type="GO" id="GO:0008270">
    <property type="term" value="F:zinc ion binding"/>
    <property type="evidence" value="ECO:0007669"/>
    <property type="project" value="UniProtKB-KW"/>
</dbReference>
<dbReference type="GO" id="GO:0005840">
    <property type="term" value="C:ribosome"/>
    <property type="evidence" value="ECO:0007669"/>
    <property type="project" value="UniProtKB-KW"/>
</dbReference>
<organism evidence="11">
    <name type="scientific">Notodromas monacha</name>
    <dbReference type="NCBI Taxonomy" id="399045"/>
    <lineage>
        <taxon>Eukaryota</taxon>
        <taxon>Metazoa</taxon>
        <taxon>Ecdysozoa</taxon>
        <taxon>Arthropoda</taxon>
        <taxon>Crustacea</taxon>
        <taxon>Oligostraca</taxon>
        <taxon>Ostracoda</taxon>
        <taxon>Podocopa</taxon>
        <taxon>Podocopida</taxon>
        <taxon>Cypridocopina</taxon>
        <taxon>Cypridoidea</taxon>
        <taxon>Cyprididae</taxon>
        <taxon>Notodromas</taxon>
    </lineage>
</organism>
<keyword evidence="7 8" id="KW-0687">Ribonucleoprotein</keyword>
<evidence type="ECO:0000256" key="6">
    <source>
        <dbReference type="ARBA" id="ARBA00023134"/>
    </source>
</evidence>
<keyword evidence="8" id="KW-0863">Zinc-finger</keyword>
<evidence type="ECO:0000256" key="8">
    <source>
        <dbReference type="RuleBase" id="RU000671"/>
    </source>
</evidence>
<dbReference type="InterPro" id="IPR006073">
    <property type="entry name" value="GTP-bd"/>
</dbReference>
<dbReference type="SUPFAM" id="SSF57829">
    <property type="entry name" value="Zn-binding ribosomal proteins"/>
    <property type="match status" value="2"/>
</dbReference>
<dbReference type="Proteomes" id="UP000678499">
    <property type="component" value="Unassembled WGS sequence"/>
</dbReference>
<evidence type="ECO:0000256" key="9">
    <source>
        <dbReference type="SAM" id="MobiDB-lite"/>
    </source>
</evidence>
<keyword evidence="3" id="KW-0547">Nucleotide-binding</keyword>
<dbReference type="AlphaFoldDB" id="A0A7R9BHJ8"/>
<dbReference type="InterPro" id="IPR015946">
    <property type="entry name" value="KH_dom-like_a/b"/>
</dbReference>
<reference evidence="11" key="1">
    <citation type="submission" date="2020-11" db="EMBL/GenBank/DDBJ databases">
        <authorList>
            <person name="Tran Van P."/>
        </authorList>
    </citation>
    <scope>NUCLEOTIDE SEQUENCE</scope>
</reference>
<dbReference type="EMBL" id="OA882455">
    <property type="protein sequence ID" value="CAD7275446.1"/>
    <property type="molecule type" value="Genomic_DNA"/>
</dbReference>
<sequence>MPLAKDLLHPLPEEERRKHKKKRLVQHPNSFFMDVKCPGCYKITTVFSHAQTVVLCVGCSTVLCQPTGGRARLTEVYMLAKDLLHPLPEDERRKHKKKRLVQHPNSYFMDVKCPGCYKITTVFSHAQTVVVTSKPLPKSAKVQQELLRISPDGPQDSHLLNVAILGAPNAGKSTFINALAGTKIVSVSSKVHTTEKSASVVLSEGTTQIVILDTPGVVNAAEAKRHRLPSTFVRDPEKCSEIADALVVIHDASNPYQWNQLDPTIRKILELNSDKQSLLVLNKVDKIKSKRTLLDLMRVLSDGVVDGKACVSYSGRLASKSEAKFDADELAERFLSRESLSRSGFITTARRNDEEHSVETTLNNESGNGWSSFSRVFMVSSLTGDGIADVKETLINMALPLRWKYHPVVTTDQDPKDLVLQFVREKFLDKLKKEMPYMLNFKITTWKIVDDDFFIQIQVVPAKPHWVRYLIGSGGRHVREIAMALEEELSKLFRCNTKVSITVGGGELQKNKPALQKHKISS</sequence>
<gene>
    <name evidence="11" type="ORF">NMOB1V02_LOCUS3242</name>
</gene>
<dbReference type="GO" id="GO:0043024">
    <property type="term" value="F:ribosomal small subunit binding"/>
    <property type="evidence" value="ECO:0007669"/>
    <property type="project" value="TreeGrafter"/>
</dbReference>
<evidence type="ECO:0000256" key="3">
    <source>
        <dbReference type="ARBA" id="ARBA00022741"/>
    </source>
</evidence>
<dbReference type="HAMAP" id="MF_00371">
    <property type="entry name" value="Ribosomal_eS27"/>
    <property type="match status" value="1"/>
</dbReference>
<dbReference type="Pfam" id="PF01926">
    <property type="entry name" value="MMR_HSR1"/>
    <property type="match status" value="1"/>
</dbReference>
<feature type="region of interest" description="Disordered" evidence="9">
    <location>
        <begin position="1"/>
        <end position="22"/>
    </location>
</feature>
<dbReference type="GO" id="GO:0005525">
    <property type="term" value="F:GTP binding"/>
    <property type="evidence" value="ECO:0007669"/>
    <property type="project" value="UniProtKB-KW"/>
</dbReference>
<keyword evidence="6" id="KW-0342">GTP-binding</keyword>
<keyword evidence="4 8" id="KW-0862">Zinc</keyword>
<evidence type="ECO:0000256" key="7">
    <source>
        <dbReference type="ARBA" id="ARBA00023274"/>
    </source>
</evidence>
<dbReference type="FunFam" id="2.20.25.100:FF:000001">
    <property type="entry name" value="40S ribosomal protein S27"/>
    <property type="match status" value="2"/>
</dbReference>
<dbReference type="PRINTS" id="PR00326">
    <property type="entry name" value="GTP1OBG"/>
</dbReference>
<dbReference type="InterPro" id="IPR005225">
    <property type="entry name" value="Small_GTP-bd"/>
</dbReference>
<keyword evidence="5 8" id="KW-0689">Ribosomal protein</keyword>
<dbReference type="PANTHER" id="PTHR42698:SF1">
    <property type="entry name" value="GTPASE ERA, MITOCHONDRIAL"/>
    <property type="match status" value="1"/>
</dbReference>
<dbReference type="SUPFAM" id="SSF52540">
    <property type="entry name" value="P-loop containing nucleoside triphosphate hydrolases"/>
    <property type="match status" value="1"/>
</dbReference>
<dbReference type="InterPro" id="IPR000592">
    <property type="entry name" value="Ribosomal_eS27"/>
</dbReference>
<dbReference type="Gene3D" id="3.30.300.20">
    <property type="match status" value="1"/>
</dbReference>
<dbReference type="Gene3D" id="2.20.25.100">
    <property type="entry name" value="Zn-binding ribosomal proteins"/>
    <property type="match status" value="2"/>
</dbReference>
<evidence type="ECO:0000256" key="4">
    <source>
        <dbReference type="ARBA" id="ARBA00022833"/>
    </source>
</evidence>
<dbReference type="GO" id="GO:0000028">
    <property type="term" value="P:ribosomal small subunit assembly"/>
    <property type="evidence" value="ECO:0007669"/>
    <property type="project" value="TreeGrafter"/>
</dbReference>
<feature type="compositionally biased region" description="Basic and acidic residues" evidence="9">
    <location>
        <begin position="1"/>
        <end position="16"/>
    </location>
</feature>
<evidence type="ECO:0000256" key="2">
    <source>
        <dbReference type="ARBA" id="ARBA00010919"/>
    </source>
</evidence>
<dbReference type="EMBL" id="CAJPEX010000418">
    <property type="protein sequence ID" value="CAG0915598.1"/>
    <property type="molecule type" value="Genomic_DNA"/>
</dbReference>
<evidence type="ECO:0000313" key="11">
    <source>
        <dbReference type="EMBL" id="CAD7275446.1"/>
    </source>
</evidence>
<dbReference type="PROSITE" id="PS01168">
    <property type="entry name" value="RIBOSOMAL_S27E"/>
    <property type="match status" value="1"/>
</dbReference>
<accession>A0A7R9BHJ8</accession>
<evidence type="ECO:0000256" key="1">
    <source>
        <dbReference type="ARBA" id="ARBA00007921"/>
    </source>
</evidence>
<proteinExistence type="inferred from homology"/>
<dbReference type="OrthoDB" id="8954335at2759"/>
<feature type="domain" description="G" evidence="10">
    <location>
        <begin position="161"/>
        <end position="283"/>
    </location>
</feature>
<dbReference type="InterPro" id="IPR005662">
    <property type="entry name" value="GTPase_Era-like"/>
</dbReference>
<dbReference type="InterPro" id="IPR009019">
    <property type="entry name" value="KH_sf_prok-type"/>
</dbReference>
<evidence type="ECO:0000259" key="10">
    <source>
        <dbReference type="Pfam" id="PF01926"/>
    </source>
</evidence>
<dbReference type="GO" id="GO:0005759">
    <property type="term" value="C:mitochondrial matrix"/>
    <property type="evidence" value="ECO:0007669"/>
    <property type="project" value="TreeGrafter"/>
</dbReference>
<dbReference type="SUPFAM" id="SSF54814">
    <property type="entry name" value="Prokaryotic type KH domain (KH-domain type II)"/>
    <property type="match status" value="1"/>
</dbReference>
<dbReference type="InterPro" id="IPR027417">
    <property type="entry name" value="P-loop_NTPase"/>
</dbReference>
<dbReference type="GO" id="GO:1990904">
    <property type="term" value="C:ribonucleoprotein complex"/>
    <property type="evidence" value="ECO:0007669"/>
    <property type="project" value="UniProtKB-KW"/>
</dbReference>
<dbReference type="GO" id="GO:0006412">
    <property type="term" value="P:translation"/>
    <property type="evidence" value="ECO:0007669"/>
    <property type="project" value="InterPro"/>
</dbReference>
<dbReference type="PANTHER" id="PTHR42698">
    <property type="entry name" value="GTPASE ERA"/>
    <property type="match status" value="1"/>
</dbReference>